<organism evidence="1 2">
    <name type="scientific">Sphaeroforma arctica JP610</name>
    <dbReference type="NCBI Taxonomy" id="667725"/>
    <lineage>
        <taxon>Eukaryota</taxon>
        <taxon>Ichthyosporea</taxon>
        <taxon>Ichthyophonida</taxon>
        <taxon>Sphaeroforma</taxon>
    </lineage>
</organism>
<proteinExistence type="predicted"/>
<evidence type="ECO:0000313" key="1">
    <source>
        <dbReference type="EMBL" id="KNC69908.1"/>
    </source>
</evidence>
<dbReference type="EMBL" id="KQ252830">
    <property type="protein sequence ID" value="KNC69908.1"/>
    <property type="molecule type" value="Genomic_DNA"/>
</dbReference>
<dbReference type="OrthoDB" id="67445at2759"/>
<dbReference type="RefSeq" id="XP_014143810.1">
    <property type="nucleotide sequence ID" value="XM_014288335.1"/>
</dbReference>
<dbReference type="GeneID" id="25918078"/>
<dbReference type="InterPro" id="IPR050500">
    <property type="entry name" value="Phos_Acetyltrans/Butyryltrans"/>
</dbReference>
<keyword evidence="2" id="KW-1185">Reference proteome</keyword>
<dbReference type="PANTHER" id="PTHR43356">
    <property type="entry name" value="PHOSPHATE ACETYLTRANSFERASE"/>
    <property type="match status" value="1"/>
</dbReference>
<dbReference type="AlphaFoldDB" id="A0A0L0F193"/>
<dbReference type="STRING" id="667725.A0A0L0F193"/>
<feature type="non-terminal residue" evidence="1">
    <location>
        <position position="1"/>
    </location>
</feature>
<protein>
    <submittedName>
        <fullName evidence="1">Uncharacterized protein</fullName>
    </submittedName>
</protein>
<dbReference type="PANTHER" id="PTHR43356:SF3">
    <property type="entry name" value="PHOSPHATE ACETYLTRANSFERASE"/>
    <property type="match status" value="1"/>
</dbReference>
<dbReference type="Proteomes" id="UP000054560">
    <property type="component" value="Unassembled WGS sequence"/>
</dbReference>
<name>A0A0L0F193_9EUKA</name>
<gene>
    <name evidence="1" type="ORF">SARC_17574</name>
</gene>
<accession>A0A0L0F193</accession>
<evidence type="ECO:0000313" key="2">
    <source>
        <dbReference type="Proteomes" id="UP000054560"/>
    </source>
</evidence>
<sequence length="98" mass="10858">WEQYTDSTGDPHVVLMKSVFELKDDSSAMTGVSYERAARLLTDGLEEELYDEILEKYDLYKAGKEFVLIEGGSLSDELVGTDINSRIANTLDAPSMCG</sequence>
<reference evidence="1 2" key="1">
    <citation type="submission" date="2011-02" db="EMBL/GenBank/DDBJ databases">
        <title>The Genome Sequence of Sphaeroforma arctica JP610.</title>
        <authorList>
            <consortium name="The Broad Institute Genome Sequencing Platform"/>
            <person name="Russ C."/>
            <person name="Cuomo C."/>
            <person name="Young S.K."/>
            <person name="Zeng Q."/>
            <person name="Gargeya S."/>
            <person name="Alvarado L."/>
            <person name="Berlin A."/>
            <person name="Chapman S.B."/>
            <person name="Chen Z."/>
            <person name="Freedman E."/>
            <person name="Gellesch M."/>
            <person name="Goldberg J."/>
            <person name="Griggs A."/>
            <person name="Gujja S."/>
            <person name="Heilman E."/>
            <person name="Heiman D."/>
            <person name="Howarth C."/>
            <person name="Mehta T."/>
            <person name="Neiman D."/>
            <person name="Pearson M."/>
            <person name="Roberts A."/>
            <person name="Saif S."/>
            <person name="Shea T."/>
            <person name="Shenoy N."/>
            <person name="Sisk P."/>
            <person name="Stolte C."/>
            <person name="Sykes S."/>
            <person name="White J."/>
            <person name="Yandava C."/>
            <person name="Burger G."/>
            <person name="Gray M.W."/>
            <person name="Holland P.W.H."/>
            <person name="King N."/>
            <person name="Lang F.B.F."/>
            <person name="Roger A.J."/>
            <person name="Ruiz-Trillo I."/>
            <person name="Haas B."/>
            <person name="Nusbaum C."/>
            <person name="Birren B."/>
        </authorList>
    </citation>
    <scope>NUCLEOTIDE SEQUENCE [LARGE SCALE GENOMIC DNA]</scope>
    <source>
        <strain evidence="1 2">JP610</strain>
    </source>
</reference>